<protein>
    <submittedName>
        <fullName evidence="1">Uncharacterized protein</fullName>
    </submittedName>
</protein>
<dbReference type="EMBL" id="OZ075136">
    <property type="protein sequence ID" value="CAL5000649.1"/>
    <property type="molecule type" value="Genomic_DNA"/>
</dbReference>
<organism evidence="1 2">
    <name type="scientific">Urochloa decumbens</name>
    <dbReference type="NCBI Taxonomy" id="240449"/>
    <lineage>
        <taxon>Eukaryota</taxon>
        <taxon>Viridiplantae</taxon>
        <taxon>Streptophyta</taxon>
        <taxon>Embryophyta</taxon>
        <taxon>Tracheophyta</taxon>
        <taxon>Spermatophyta</taxon>
        <taxon>Magnoliopsida</taxon>
        <taxon>Liliopsida</taxon>
        <taxon>Poales</taxon>
        <taxon>Poaceae</taxon>
        <taxon>PACMAD clade</taxon>
        <taxon>Panicoideae</taxon>
        <taxon>Panicodae</taxon>
        <taxon>Paniceae</taxon>
        <taxon>Melinidinae</taxon>
        <taxon>Urochloa</taxon>
    </lineage>
</organism>
<dbReference type="Proteomes" id="UP001497457">
    <property type="component" value="Chromosome 26rd"/>
</dbReference>
<evidence type="ECO:0000313" key="1">
    <source>
        <dbReference type="EMBL" id="CAL5000649.1"/>
    </source>
</evidence>
<reference evidence="1" key="1">
    <citation type="submission" date="2024-10" db="EMBL/GenBank/DDBJ databases">
        <authorList>
            <person name="Ryan C."/>
        </authorList>
    </citation>
    <scope>NUCLEOTIDE SEQUENCE [LARGE SCALE GENOMIC DNA]</scope>
</reference>
<name>A0ABC9BHL2_9POAL</name>
<sequence>MESLETIMANADYQAVLTEIDRNDRPADFDRSKLDLVPFHYHMGTLDPVRVMVKRGSQYNQISSSTYELLRGVKHPNLLPVENFYNKGFGWMIVPCIDGTLMGWMQSDHGRSMFEGEEGGEKQMSPTFRAMLIDICSVLDKLAQKSIFSICHEGKDLPAAYCRKKTFSPSVMRGKLDDIITKCCDVNNVQLNHLSKSFRWCISTEPENFPRITQPLSVFLRTYPDVWTIEEKESYLMNIVSGGHMPWHGVKSRIRDSEIDWPRNNDGYVIPELSKIIELGGKWVKNTDDKFDYYRFNYIHQCRNCYKHFSELPVENQGDLGGSPQGLIAKMEEWDPNIWTKLYHIFGPLVRM</sequence>
<keyword evidence="2" id="KW-1185">Reference proteome</keyword>
<gene>
    <name evidence="1" type="ORF">URODEC1_LOCUS64956</name>
</gene>
<evidence type="ECO:0000313" key="2">
    <source>
        <dbReference type="Proteomes" id="UP001497457"/>
    </source>
</evidence>
<proteinExistence type="predicted"/>
<accession>A0ABC9BHL2</accession>
<dbReference type="AlphaFoldDB" id="A0ABC9BHL2"/>